<dbReference type="OrthoDB" id="3392423at2"/>
<dbReference type="AlphaFoldDB" id="I0L7K7"/>
<protein>
    <submittedName>
        <fullName evidence="1">Uncharacterized protein</fullName>
    </submittedName>
</protein>
<dbReference type="RefSeq" id="WP_007462244.1">
    <property type="nucleotide sequence ID" value="NZ_HF570108.1"/>
</dbReference>
<accession>I0L7K7</accession>
<sequence length="84" mass="9044">MTEPAASGGLADPEIALQRQVETLKQRFPDADESEISALVHETHKRLKDGASIDSHLVALTEKQVTEELHSGGGTVHIRSDDTA</sequence>
<dbReference type="EMBL" id="CAIE01000036">
    <property type="protein sequence ID" value="CCH19804.1"/>
    <property type="molecule type" value="Genomic_DNA"/>
</dbReference>
<gene>
    <name evidence="1" type="ORF">MILUP08_44682</name>
</gene>
<evidence type="ECO:0000313" key="2">
    <source>
        <dbReference type="Proteomes" id="UP000003448"/>
    </source>
</evidence>
<organism evidence="1 2">
    <name type="scientific">Micromonospora lupini str. Lupac 08</name>
    <dbReference type="NCBI Taxonomy" id="1150864"/>
    <lineage>
        <taxon>Bacteria</taxon>
        <taxon>Bacillati</taxon>
        <taxon>Actinomycetota</taxon>
        <taxon>Actinomycetes</taxon>
        <taxon>Micromonosporales</taxon>
        <taxon>Micromonosporaceae</taxon>
        <taxon>Micromonospora</taxon>
    </lineage>
</organism>
<evidence type="ECO:0000313" key="1">
    <source>
        <dbReference type="EMBL" id="CCH19804.1"/>
    </source>
</evidence>
<keyword evidence="2" id="KW-1185">Reference proteome</keyword>
<dbReference type="eggNOG" id="ENOG503133N">
    <property type="taxonomic scope" value="Bacteria"/>
</dbReference>
<name>I0L7K7_9ACTN</name>
<dbReference type="NCBIfam" id="NF046112">
    <property type="entry name" value="MSMEG_6209_Nter"/>
    <property type="match status" value="1"/>
</dbReference>
<proteinExistence type="predicted"/>
<dbReference type="Gene3D" id="1.10.8.1060">
    <property type="entry name" value="Corynebacterium glutamicum thioredoxin-dependent arsenate reductase, N-terminal domain"/>
    <property type="match status" value="1"/>
</dbReference>
<reference evidence="1 2" key="1">
    <citation type="journal article" date="2012" name="J. Bacteriol.">
        <title>Genome Sequence of Micromonospora lupini Lupac 08, Isolated from Root Nodules of Lupinus angustifolius.</title>
        <authorList>
            <person name="Alonso-Vega P."/>
            <person name="Normand P."/>
            <person name="Bacigalupe R."/>
            <person name="Pujic P."/>
            <person name="Lajus A."/>
            <person name="Vallenet D."/>
            <person name="Carro L."/>
            <person name="Coll P."/>
            <person name="Trujillo M.E."/>
        </authorList>
    </citation>
    <scope>NUCLEOTIDE SEQUENCE [LARGE SCALE GENOMIC DNA]</scope>
    <source>
        <strain evidence="1 2">Lupac 08</strain>
    </source>
</reference>
<dbReference type="Proteomes" id="UP000003448">
    <property type="component" value="Unassembled WGS sequence"/>
</dbReference>